<dbReference type="EMBL" id="VSSQ01053214">
    <property type="protein sequence ID" value="MPN07259.1"/>
    <property type="molecule type" value="Genomic_DNA"/>
</dbReference>
<dbReference type="AlphaFoldDB" id="A0A645F1E8"/>
<name>A0A645F1E8_9ZZZZ</name>
<reference evidence="1" key="1">
    <citation type="submission" date="2019-08" db="EMBL/GenBank/DDBJ databases">
        <authorList>
            <person name="Kucharzyk K."/>
            <person name="Murdoch R.W."/>
            <person name="Higgins S."/>
            <person name="Loffler F."/>
        </authorList>
    </citation>
    <scope>NUCLEOTIDE SEQUENCE</scope>
</reference>
<gene>
    <name evidence="1" type="ORF">SDC9_154525</name>
</gene>
<dbReference type="InterPro" id="IPR009377">
    <property type="entry name" value="EutA"/>
</dbReference>
<dbReference type="Pfam" id="PF06277">
    <property type="entry name" value="EutA"/>
    <property type="match status" value="1"/>
</dbReference>
<proteinExistence type="predicted"/>
<organism evidence="1">
    <name type="scientific">bioreactor metagenome</name>
    <dbReference type="NCBI Taxonomy" id="1076179"/>
    <lineage>
        <taxon>unclassified sequences</taxon>
        <taxon>metagenomes</taxon>
        <taxon>ecological metagenomes</taxon>
    </lineage>
</organism>
<comment type="caution">
    <text evidence="1">The sequence shown here is derived from an EMBL/GenBank/DDBJ whole genome shotgun (WGS) entry which is preliminary data.</text>
</comment>
<protein>
    <recommendedName>
        <fullName evidence="2">Reactivating factor for ethanolamine ammonia lyase</fullName>
    </recommendedName>
</protein>
<sequence length="253" mass="26633">MAEVLAEAVGLCVPTPLCEALRTHTATPFIPNVAVDAVTFSGGVANAYYNPGAEPFLYGDIGIMLAQALHENARFKNATVLTPKETIRATVIGAGSYTTTISGSTIDYSETHLFPMKNLPAVLPGEAAEQQALSGQPDGLAQSLRWSAKQSDADRMILCLNNIHHPTYLQIGRLAQAVLDAFTDAAPGAPILVLTRADFAKVLGQAIKRHAPKGTGVICIDSIWAEQGDYLDLGRPLAGGAAVPVVVKTLIFG</sequence>
<evidence type="ECO:0008006" key="2">
    <source>
        <dbReference type="Google" id="ProtNLM"/>
    </source>
</evidence>
<evidence type="ECO:0000313" key="1">
    <source>
        <dbReference type="EMBL" id="MPN07259.1"/>
    </source>
</evidence>
<accession>A0A645F1E8</accession>